<proteinExistence type="predicted"/>
<dbReference type="InterPro" id="IPR007197">
    <property type="entry name" value="rSAM"/>
</dbReference>
<dbReference type="PANTHER" id="PTHR43726:SF1">
    <property type="entry name" value="BIOTIN SYNTHASE"/>
    <property type="match status" value="1"/>
</dbReference>
<dbReference type="InterPro" id="IPR013785">
    <property type="entry name" value="Aldolase_TIM"/>
</dbReference>
<dbReference type="SFLD" id="SFLDG01280">
    <property type="entry name" value="HydE/PylB-like"/>
    <property type="match status" value="1"/>
</dbReference>
<feature type="domain" description="Radical SAM core" evidence="9">
    <location>
        <begin position="50"/>
        <end position="270"/>
    </location>
</feature>
<dbReference type="GO" id="GO:0044272">
    <property type="term" value="P:sulfur compound biosynthetic process"/>
    <property type="evidence" value="ECO:0007669"/>
    <property type="project" value="UniProtKB-ARBA"/>
</dbReference>
<dbReference type="GO" id="GO:0051539">
    <property type="term" value="F:4 iron, 4 sulfur cluster binding"/>
    <property type="evidence" value="ECO:0007669"/>
    <property type="project" value="UniProtKB-KW"/>
</dbReference>
<comment type="cofactor">
    <cofactor evidence="6">
        <name>[2Fe-2S] cluster</name>
        <dbReference type="ChEBI" id="CHEBI:190135"/>
    </cofactor>
</comment>
<dbReference type="CDD" id="cd01335">
    <property type="entry name" value="Radical_SAM"/>
    <property type="match status" value="1"/>
</dbReference>
<dbReference type="NCBIfam" id="TIGR03956">
    <property type="entry name" value="rSAM_HydE"/>
    <property type="match status" value="1"/>
</dbReference>
<dbReference type="SFLD" id="SFLDG01082">
    <property type="entry name" value="B12-binding_domain_containing"/>
    <property type="match status" value="1"/>
</dbReference>
<keyword evidence="1 7" id="KW-0004">4Fe-4S</keyword>
<dbReference type="Gene3D" id="3.20.20.70">
    <property type="entry name" value="Aldolase class I"/>
    <property type="match status" value="1"/>
</dbReference>
<dbReference type="RefSeq" id="WP_166511712.1">
    <property type="nucleotide sequence ID" value="NZ_VNHM01000008.1"/>
</dbReference>
<reference evidence="10 11" key="1">
    <citation type="submission" date="2019-07" db="EMBL/GenBank/DDBJ databases">
        <title>Genomic Encyclopedia of Type Strains, Phase I: the one thousand microbial genomes (KMG-I) project.</title>
        <authorList>
            <person name="Kyrpides N."/>
        </authorList>
    </citation>
    <scope>NUCLEOTIDE SEQUENCE [LARGE SCALE GENOMIC DNA]</scope>
    <source>
        <strain evidence="10 11">DSM 6562</strain>
    </source>
</reference>
<protein>
    <submittedName>
        <fullName evidence="10">Iron-only hydrogenase maturation protein HydE</fullName>
    </submittedName>
</protein>
<keyword evidence="5 7" id="KW-0411">Iron-sulfur</keyword>
<dbReference type="Pfam" id="PF04055">
    <property type="entry name" value="Radical_SAM"/>
    <property type="match status" value="1"/>
</dbReference>
<dbReference type="SFLD" id="SFLDF00348">
    <property type="entry name" value="FeFe_hydrogenase_maturase_(Hyd"/>
    <property type="match status" value="1"/>
</dbReference>
<keyword evidence="4 7" id="KW-0408">Iron</keyword>
<keyword evidence="11" id="KW-1185">Reference proteome</keyword>
<feature type="binding site" evidence="8">
    <location>
        <position position="233"/>
    </location>
    <ligand>
        <name>S-adenosyl-L-methionine</name>
        <dbReference type="ChEBI" id="CHEBI:59789"/>
    </ligand>
</feature>
<evidence type="ECO:0000256" key="3">
    <source>
        <dbReference type="ARBA" id="ARBA00022723"/>
    </source>
</evidence>
<dbReference type="PANTHER" id="PTHR43726">
    <property type="entry name" value="3-METHYLORNITHINE SYNTHASE"/>
    <property type="match status" value="1"/>
</dbReference>
<dbReference type="SFLD" id="SFLDG01060">
    <property type="entry name" value="BATS_domain_containing"/>
    <property type="match status" value="1"/>
</dbReference>
<evidence type="ECO:0000256" key="8">
    <source>
        <dbReference type="PIRSR" id="PIRSR004762-2"/>
    </source>
</evidence>
<dbReference type="GO" id="GO:0042364">
    <property type="term" value="P:water-soluble vitamin biosynthetic process"/>
    <property type="evidence" value="ECO:0007669"/>
    <property type="project" value="UniProtKB-ARBA"/>
</dbReference>
<dbReference type="EMBL" id="VNHM01000008">
    <property type="protein sequence ID" value="TYO95361.1"/>
    <property type="molecule type" value="Genomic_DNA"/>
</dbReference>
<feature type="binding site" evidence="8">
    <location>
        <position position="163"/>
    </location>
    <ligand>
        <name>S-adenosyl-L-methionine</name>
        <dbReference type="ChEBI" id="CHEBI:59789"/>
    </ligand>
</feature>
<keyword evidence="2 7" id="KW-0949">S-adenosyl-L-methionine</keyword>
<feature type="binding site" evidence="7">
    <location>
        <position position="68"/>
    </location>
    <ligand>
        <name>[4Fe-4S] cluster</name>
        <dbReference type="ChEBI" id="CHEBI:49883"/>
        <note>4Fe-4S-S-AdoMet</note>
    </ligand>
</feature>
<dbReference type="PROSITE" id="PS51918">
    <property type="entry name" value="RADICAL_SAM"/>
    <property type="match status" value="1"/>
</dbReference>
<feature type="binding site" evidence="7">
    <location>
        <position position="71"/>
    </location>
    <ligand>
        <name>[4Fe-4S] cluster</name>
        <dbReference type="ChEBI" id="CHEBI:49883"/>
        <note>4Fe-4S-S-AdoMet</note>
    </ligand>
</feature>
<dbReference type="InterPro" id="IPR058240">
    <property type="entry name" value="rSAM_sf"/>
</dbReference>
<dbReference type="SMART" id="SM00729">
    <property type="entry name" value="Elp3"/>
    <property type="match status" value="1"/>
</dbReference>
<dbReference type="AlphaFoldDB" id="A0A5S4ZT63"/>
<dbReference type="SUPFAM" id="SSF102114">
    <property type="entry name" value="Radical SAM enzymes"/>
    <property type="match status" value="1"/>
</dbReference>
<evidence type="ECO:0000256" key="1">
    <source>
        <dbReference type="ARBA" id="ARBA00022485"/>
    </source>
</evidence>
<evidence type="ECO:0000256" key="4">
    <source>
        <dbReference type="ARBA" id="ARBA00023004"/>
    </source>
</evidence>
<comment type="cofactor">
    <cofactor evidence="7">
        <name>[4Fe-4S] cluster</name>
        <dbReference type="ChEBI" id="CHEBI:49883"/>
    </cofactor>
    <text evidence="7">Binds 1 [4Fe-4S] cluster. The cluster is coordinated with 3 cysteines and an exchangeable S-adenosyl-L-methionine.</text>
</comment>
<dbReference type="InterPro" id="IPR034422">
    <property type="entry name" value="HydE/PylB-like"/>
</dbReference>
<evidence type="ECO:0000256" key="6">
    <source>
        <dbReference type="ARBA" id="ARBA00034078"/>
    </source>
</evidence>
<gene>
    <name evidence="10" type="ORF">LX24_01712</name>
</gene>
<feature type="binding site" evidence="7">
    <location>
        <position position="64"/>
    </location>
    <ligand>
        <name>[4Fe-4S] cluster</name>
        <dbReference type="ChEBI" id="CHEBI:49883"/>
        <note>4Fe-4S-S-AdoMet</note>
    </ligand>
</feature>
<evidence type="ECO:0000256" key="2">
    <source>
        <dbReference type="ARBA" id="ARBA00022691"/>
    </source>
</evidence>
<dbReference type="SFLD" id="SFLDS00029">
    <property type="entry name" value="Radical_SAM"/>
    <property type="match status" value="1"/>
</dbReference>
<evidence type="ECO:0000256" key="7">
    <source>
        <dbReference type="PIRSR" id="PIRSR004762-1"/>
    </source>
</evidence>
<evidence type="ECO:0000256" key="5">
    <source>
        <dbReference type="ARBA" id="ARBA00023014"/>
    </source>
</evidence>
<dbReference type="InterPro" id="IPR006638">
    <property type="entry name" value="Elp3/MiaA/NifB-like_rSAM"/>
</dbReference>
<feature type="binding site" evidence="8">
    <location>
        <position position="138"/>
    </location>
    <ligand>
        <name>(3R)-3-methyl-D-ornithine</name>
        <dbReference type="ChEBI" id="CHEBI:64642"/>
    </ligand>
</feature>
<feature type="binding site" evidence="8">
    <location>
        <position position="182"/>
    </location>
    <ligand>
        <name>S-adenosyl-L-methionine</name>
        <dbReference type="ChEBI" id="CHEBI:59789"/>
    </ligand>
</feature>
<evidence type="ECO:0000313" key="11">
    <source>
        <dbReference type="Proteomes" id="UP000323166"/>
    </source>
</evidence>
<organism evidence="10 11">
    <name type="scientific">Desulfallas thermosapovorans DSM 6562</name>
    <dbReference type="NCBI Taxonomy" id="1121431"/>
    <lineage>
        <taxon>Bacteria</taxon>
        <taxon>Bacillati</taxon>
        <taxon>Bacillota</taxon>
        <taxon>Clostridia</taxon>
        <taxon>Eubacteriales</taxon>
        <taxon>Desulfallaceae</taxon>
        <taxon>Desulfallas</taxon>
    </lineage>
</organism>
<evidence type="ECO:0000259" key="9">
    <source>
        <dbReference type="PROSITE" id="PS51918"/>
    </source>
</evidence>
<dbReference type="InterPro" id="IPR010722">
    <property type="entry name" value="BATS_dom"/>
</dbReference>
<comment type="caution">
    <text evidence="10">The sequence shown here is derived from an EMBL/GenBank/DDBJ whole genome shotgun (WGS) entry which is preliminary data.</text>
</comment>
<dbReference type="GO" id="GO:0016740">
    <property type="term" value="F:transferase activity"/>
    <property type="evidence" value="ECO:0007669"/>
    <property type="project" value="TreeGrafter"/>
</dbReference>
<name>A0A5S4ZT63_9FIRM</name>
<keyword evidence="3" id="KW-0479">Metal-binding</keyword>
<sequence length="352" mass="39046">MYDFARALADAVSGSKLETGAIKALLMANPEQTKSLYSAADRTRQTGVGDEVHLRAIIEFSNYCRKNCLYCGLRRDNKSIARYRLSLDEILTTATEAVALGFRTVVLQSGEDLYYTPEDIARLVYSIKNKHDVAITLSLGEHRRENYRLWREAGADRYLLKHETANPELFRFLKPDTTFETRLRCLHWLKELDYQTGSGNMVGLPGQDLDTLARDVALLRDLDVEMAGVGPFLPHYATPLKDAAAGDPELTLKTLAVTRLCLPGAHLPATTALCTLATDGRKLALNAGANVIMPNLTPLDVRRQYQIYPQKSDMTEKPLETLTSIKKLLAGLARPLATSHGHAPKFTGGMKQ</sequence>
<dbReference type="SMART" id="SM00876">
    <property type="entry name" value="BATS"/>
    <property type="match status" value="1"/>
</dbReference>
<dbReference type="GO" id="GO:0046872">
    <property type="term" value="F:metal ion binding"/>
    <property type="evidence" value="ECO:0007669"/>
    <property type="project" value="UniProtKB-KW"/>
</dbReference>
<dbReference type="InterPro" id="IPR024021">
    <property type="entry name" value="FeFe-hyd_HydE_rSAM"/>
</dbReference>
<dbReference type="PIRSF" id="PIRSF004762">
    <property type="entry name" value="CHP00423"/>
    <property type="match status" value="1"/>
</dbReference>
<evidence type="ECO:0000313" key="10">
    <source>
        <dbReference type="EMBL" id="TYO95361.1"/>
    </source>
</evidence>
<accession>A0A5S4ZT63</accession>
<dbReference type="Proteomes" id="UP000323166">
    <property type="component" value="Unassembled WGS sequence"/>
</dbReference>